<accession>A0A225UZF9</accession>
<dbReference type="OrthoDB" id="119304at2759"/>
<organism evidence="1 2">
    <name type="scientific">Phytophthora megakarya</name>
    <dbReference type="NCBI Taxonomy" id="4795"/>
    <lineage>
        <taxon>Eukaryota</taxon>
        <taxon>Sar</taxon>
        <taxon>Stramenopiles</taxon>
        <taxon>Oomycota</taxon>
        <taxon>Peronosporomycetes</taxon>
        <taxon>Peronosporales</taxon>
        <taxon>Peronosporaceae</taxon>
        <taxon>Phytophthora</taxon>
    </lineage>
</organism>
<keyword evidence="2" id="KW-1185">Reference proteome</keyword>
<dbReference type="EMBL" id="NBNE01009323">
    <property type="protein sequence ID" value="OWY98520.1"/>
    <property type="molecule type" value="Genomic_DNA"/>
</dbReference>
<evidence type="ECO:0000313" key="1">
    <source>
        <dbReference type="EMBL" id="OWY98520.1"/>
    </source>
</evidence>
<evidence type="ECO:0008006" key="3">
    <source>
        <dbReference type="Google" id="ProtNLM"/>
    </source>
</evidence>
<name>A0A225UZF9_9STRA</name>
<dbReference type="AlphaFoldDB" id="A0A225UZF9"/>
<dbReference type="PANTHER" id="PTHR40866:SF1">
    <property type="entry name" value="BED-TYPE DOMAIN-CONTAINING PROTEIN"/>
    <property type="match status" value="1"/>
</dbReference>
<protein>
    <recommendedName>
        <fullName evidence="3">BED-type domain-containing protein</fullName>
    </recommendedName>
</protein>
<evidence type="ECO:0000313" key="2">
    <source>
        <dbReference type="Proteomes" id="UP000198211"/>
    </source>
</evidence>
<dbReference type="Proteomes" id="UP000198211">
    <property type="component" value="Unassembled WGS sequence"/>
</dbReference>
<gene>
    <name evidence="1" type="ORF">PHMEG_00030700</name>
</gene>
<dbReference type="PANTHER" id="PTHR40866">
    <property type="entry name" value="BED-TYPE DOMAIN-CONTAINING PROTEIN"/>
    <property type="match status" value="1"/>
</dbReference>
<proteinExistence type="predicted"/>
<reference evidence="2" key="1">
    <citation type="submission" date="2017-03" db="EMBL/GenBank/DDBJ databases">
        <title>Phytopthora megakarya and P. palmivora, two closely related causual agents of cacao black pod achieved similar genome size and gene model numbers by different mechanisms.</title>
        <authorList>
            <person name="Ali S."/>
            <person name="Shao J."/>
            <person name="Larry D.J."/>
            <person name="Kronmiller B."/>
            <person name="Shen D."/>
            <person name="Strem M.D."/>
            <person name="Melnick R.L."/>
            <person name="Guiltinan M.J."/>
            <person name="Tyler B.M."/>
            <person name="Meinhardt L.W."/>
            <person name="Bailey B.A."/>
        </authorList>
    </citation>
    <scope>NUCLEOTIDE SEQUENCE [LARGE SCALE GENOMIC DNA]</scope>
    <source>
        <strain evidence="2">zdho120</strain>
    </source>
</reference>
<sequence length="307" mass="34190">MSDALLARKPSKGKFTPKQACKACGKTRKHMPKTGYTNLASHVRGEHPRFEDEMEATSAAVTSTLLPYTNLPPVCKETIGHDMESVAKTVEKNSGAVLPDKFGAILDDWTHDIEHYMAVYACFELNGVRHRLLLSLAPVINGPDNRLNEGIHMASMAAFQETGAADGVSLVGCTSHRLNLVVCGFLKPYEDDLEQVQSLMRRLRTITQASKLRYVILNFHALGSTYSMLARYFELREFISADDEELAEGMSEPTTNRLLNALLTQLGDVKFVVKKLQSEGLNLLDCWMDFWRSNHHSSTTSVRIAKG</sequence>
<comment type="caution">
    <text evidence="1">The sequence shown here is derived from an EMBL/GenBank/DDBJ whole genome shotgun (WGS) entry which is preliminary data.</text>
</comment>